<dbReference type="SMART" id="SM00327">
    <property type="entry name" value="VWA"/>
    <property type="match status" value="1"/>
</dbReference>
<gene>
    <name evidence="3" type="ORF">FB461_1727</name>
</gene>
<dbReference type="SUPFAM" id="SSF53300">
    <property type="entry name" value="vWA-like"/>
    <property type="match status" value="1"/>
</dbReference>
<keyword evidence="1" id="KW-0472">Membrane</keyword>
<feature type="domain" description="VWFA" evidence="2">
    <location>
        <begin position="108"/>
        <end position="307"/>
    </location>
</feature>
<dbReference type="Gene3D" id="3.40.50.410">
    <property type="entry name" value="von Willebrand factor, type A domain"/>
    <property type="match status" value="1"/>
</dbReference>
<sequence length="350" mass="37947">MVESVSTTLLWPWTLGIIAALAVAIVIVVGARSSRRRARAERGSGEVRWVANSARIARLRALGSAIRRYRVWQWAGVGTVVIALVGVSVVAARPATVEVKQSTLGTRDIVLCLDISGSMLEFDRQVVDVFGTLVDSFSGERIALSIFNETSRTVFPLTNDYDLVKEQLDIAYDALDPAVVEYASNAAIDRYLDFVTGTTLTGTQSSLIGDGLANCALLFDDSGGTERSRSIIFATDNDLRGEPVYPLDDALALARERRIEVSGLYGASSSVYDPNVERNFEQSITEAGGYFYRVNDAAAVRGIVDRVQEQQAVDLEAAPEVTQTESPGRWLLLALLALAAALVVQGRLRE</sequence>
<evidence type="ECO:0000259" key="2">
    <source>
        <dbReference type="PROSITE" id="PS50234"/>
    </source>
</evidence>
<dbReference type="Proteomes" id="UP000315389">
    <property type="component" value="Unassembled WGS sequence"/>
</dbReference>
<dbReference type="AlphaFoldDB" id="A0A542ZP09"/>
<evidence type="ECO:0000313" key="4">
    <source>
        <dbReference type="Proteomes" id="UP000315389"/>
    </source>
</evidence>
<evidence type="ECO:0000313" key="3">
    <source>
        <dbReference type="EMBL" id="TQL62092.1"/>
    </source>
</evidence>
<comment type="caution">
    <text evidence="3">The sequence shown here is derived from an EMBL/GenBank/DDBJ whole genome shotgun (WGS) entry which is preliminary data.</text>
</comment>
<keyword evidence="4" id="KW-1185">Reference proteome</keyword>
<protein>
    <submittedName>
        <fullName evidence="3">Ca-activated chloride channel family protein</fullName>
    </submittedName>
</protein>
<feature type="transmembrane region" description="Helical" evidence="1">
    <location>
        <begin position="12"/>
        <end position="31"/>
    </location>
</feature>
<dbReference type="OrthoDB" id="4623238at2"/>
<reference evidence="3 4" key="1">
    <citation type="submission" date="2019-06" db="EMBL/GenBank/DDBJ databases">
        <title>Sequencing the genomes of 1000 actinobacteria strains.</title>
        <authorList>
            <person name="Klenk H.-P."/>
        </authorList>
    </citation>
    <scope>NUCLEOTIDE SEQUENCE [LARGE SCALE GENOMIC DNA]</scope>
    <source>
        <strain evidence="3 4">DSM 4813</strain>
    </source>
</reference>
<feature type="transmembrane region" description="Helical" evidence="1">
    <location>
        <begin position="71"/>
        <end position="92"/>
    </location>
</feature>
<organism evidence="3 4">
    <name type="scientific">Rarobacter faecitabidus</name>
    <dbReference type="NCBI Taxonomy" id="13243"/>
    <lineage>
        <taxon>Bacteria</taxon>
        <taxon>Bacillati</taxon>
        <taxon>Actinomycetota</taxon>
        <taxon>Actinomycetes</taxon>
        <taxon>Micrococcales</taxon>
        <taxon>Rarobacteraceae</taxon>
        <taxon>Rarobacter</taxon>
    </lineage>
</organism>
<dbReference type="InterPro" id="IPR002035">
    <property type="entry name" value="VWF_A"/>
</dbReference>
<dbReference type="PROSITE" id="PS50234">
    <property type="entry name" value="VWFA"/>
    <property type="match status" value="1"/>
</dbReference>
<evidence type="ECO:0000256" key="1">
    <source>
        <dbReference type="SAM" id="Phobius"/>
    </source>
</evidence>
<accession>A0A542ZP09</accession>
<keyword evidence="1" id="KW-1133">Transmembrane helix</keyword>
<dbReference type="EMBL" id="VFOS01000002">
    <property type="protein sequence ID" value="TQL62092.1"/>
    <property type="molecule type" value="Genomic_DNA"/>
</dbReference>
<keyword evidence="1" id="KW-0812">Transmembrane</keyword>
<name>A0A542ZP09_RARFA</name>
<proteinExistence type="predicted"/>
<dbReference type="RefSeq" id="WP_142121069.1">
    <property type="nucleotide sequence ID" value="NZ_BAAASV010000002.1"/>
</dbReference>
<dbReference type="InterPro" id="IPR036465">
    <property type="entry name" value="vWFA_dom_sf"/>
</dbReference>